<feature type="transmembrane region" description="Helical" evidence="1">
    <location>
        <begin position="112"/>
        <end position="130"/>
    </location>
</feature>
<dbReference type="InterPro" id="IPR004704">
    <property type="entry name" value="PTS_IID_man"/>
</dbReference>
<dbReference type="GO" id="GO:0005886">
    <property type="term" value="C:plasma membrane"/>
    <property type="evidence" value="ECO:0007669"/>
    <property type="project" value="TreeGrafter"/>
</dbReference>
<dbReference type="PANTHER" id="PTHR32502">
    <property type="entry name" value="N-ACETYLGALACTOSAMINE PERMEASE II COMPONENT-RELATED"/>
    <property type="match status" value="1"/>
</dbReference>
<feature type="transmembrane region" description="Helical" evidence="1">
    <location>
        <begin position="136"/>
        <end position="160"/>
    </location>
</feature>
<dbReference type="PANTHER" id="PTHR32502:SF27">
    <property type="entry name" value="PTS SYSTEM, MANNOSE-SPECIFIC IID COMPONENT"/>
    <property type="match status" value="1"/>
</dbReference>
<dbReference type="EMBL" id="JXKG01000031">
    <property type="protein sequence ID" value="OJG13865.1"/>
    <property type="molecule type" value="Genomic_DNA"/>
</dbReference>
<dbReference type="AlphaFoldDB" id="A0A1L8R2B7"/>
<evidence type="ECO:0000313" key="3">
    <source>
        <dbReference type="Proteomes" id="UP000182835"/>
    </source>
</evidence>
<organism evidence="2 3">
    <name type="scientific">Enterococcus canintestini</name>
    <dbReference type="NCBI Taxonomy" id="317010"/>
    <lineage>
        <taxon>Bacteria</taxon>
        <taxon>Bacillati</taxon>
        <taxon>Bacillota</taxon>
        <taxon>Bacilli</taxon>
        <taxon>Lactobacillales</taxon>
        <taxon>Enterococcaceae</taxon>
        <taxon>Enterococcus</taxon>
    </lineage>
</organism>
<dbReference type="Proteomes" id="UP000182835">
    <property type="component" value="Unassembled WGS sequence"/>
</dbReference>
<reference evidence="2 3" key="1">
    <citation type="submission" date="2014-12" db="EMBL/GenBank/DDBJ databases">
        <title>Draft genome sequences of 29 type strains of Enterococci.</title>
        <authorList>
            <person name="Zhong Z."/>
            <person name="Sun Z."/>
            <person name="Liu W."/>
            <person name="Zhang W."/>
            <person name="Zhang H."/>
        </authorList>
    </citation>
    <scope>NUCLEOTIDE SEQUENCE [LARGE SCALE GENOMIC DNA]</scope>
    <source>
        <strain evidence="2 3">DSM 21207</strain>
    </source>
</reference>
<feature type="transmembrane region" description="Helical" evidence="1">
    <location>
        <begin position="181"/>
        <end position="203"/>
    </location>
</feature>
<keyword evidence="1" id="KW-0812">Transmembrane</keyword>
<accession>A0A1L8R2B7</accession>
<dbReference type="OrthoDB" id="9795582at2"/>
<dbReference type="InterPro" id="IPR050303">
    <property type="entry name" value="GatZ_KbaZ_carbometab"/>
</dbReference>
<sequence length="269" mass="30075">MENKITKKDLNKVFWRSQLIQFSHNYERMQSLGTLFGMSPILKRLYKNRSKEERIAAYARHLEFFNSHPVLIPFILGVTAALEESTEEDEKETVIAVKTSLMGPLAGLGDSLLNFTWFPIAGSIGASFAVEKNFLGPILMFLMINILYFPLKYYGVHLGYSKGRDLLMSSNGKKILDRISTSANVLGVMVTGALIASTVQMNLGLQYGKGDSAIKVQEMLDKVIPNLLPMLMTLLCLYLFKKWNGKHVVALIFIIIFAAIVLSAFGILV</sequence>
<dbReference type="GO" id="GO:0009401">
    <property type="term" value="P:phosphoenolpyruvate-dependent sugar phosphotransferase system"/>
    <property type="evidence" value="ECO:0007669"/>
    <property type="project" value="InterPro"/>
</dbReference>
<gene>
    <name evidence="2" type="ORF">RU96_GL001699</name>
</gene>
<dbReference type="RefSeq" id="WP_071865717.1">
    <property type="nucleotide sequence ID" value="NZ_JBHLVQ010000030.1"/>
</dbReference>
<dbReference type="PROSITE" id="PS51108">
    <property type="entry name" value="PTS_EIID"/>
    <property type="match status" value="1"/>
</dbReference>
<feature type="transmembrane region" description="Helical" evidence="1">
    <location>
        <begin position="247"/>
        <end position="268"/>
    </location>
</feature>
<keyword evidence="1" id="KW-0472">Membrane</keyword>
<name>A0A1L8R2B7_9ENTE</name>
<feature type="transmembrane region" description="Helical" evidence="1">
    <location>
        <begin position="223"/>
        <end position="240"/>
    </location>
</feature>
<dbReference type="Pfam" id="PF03613">
    <property type="entry name" value="EIID-AGA"/>
    <property type="match status" value="1"/>
</dbReference>
<evidence type="ECO:0000256" key="1">
    <source>
        <dbReference type="SAM" id="Phobius"/>
    </source>
</evidence>
<dbReference type="STRING" id="317010.RU96_GL001699"/>
<keyword evidence="1" id="KW-1133">Transmembrane helix</keyword>
<comment type="caution">
    <text evidence="2">The sequence shown here is derived from an EMBL/GenBank/DDBJ whole genome shotgun (WGS) entry which is preliminary data.</text>
</comment>
<evidence type="ECO:0000313" key="2">
    <source>
        <dbReference type="EMBL" id="OJG13865.1"/>
    </source>
</evidence>
<protein>
    <submittedName>
        <fullName evidence="2">PTS system, mannose/fructose/sorbose family, IID component</fullName>
    </submittedName>
</protein>
<proteinExistence type="predicted"/>